<proteinExistence type="inferred from homology"/>
<dbReference type="InterPro" id="IPR001509">
    <property type="entry name" value="Epimerase_deHydtase"/>
</dbReference>
<dbReference type="Pfam" id="PF01370">
    <property type="entry name" value="Epimerase"/>
    <property type="match status" value="1"/>
</dbReference>
<keyword evidence="3" id="KW-0413">Isomerase</keyword>
<evidence type="ECO:0000313" key="3">
    <source>
        <dbReference type="EMBL" id="ADZ09535.1"/>
    </source>
</evidence>
<dbReference type="EMBL" id="CP002551">
    <property type="protein sequence ID" value="ADZ09535.1"/>
    <property type="molecule type" value="Genomic_DNA"/>
</dbReference>
<evidence type="ECO:0000259" key="2">
    <source>
        <dbReference type="Pfam" id="PF01370"/>
    </source>
</evidence>
<dbReference type="OrthoDB" id="4907at2157"/>
<dbReference type="HOGENOM" id="CLU_007383_1_7_2"/>
<reference evidence="4" key="1">
    <citation type="submission" date="2011-02" db="EMBL/GenBank/DDBJ databases">
        <title>Complete sequence of Methanobacterium sp. AL-21.</title>
        <authorList>
            <consortium name="US DOE Joint Genome Institute"/>
            <person name="Lucas S."/>
            <person name="Copeland A."/>
            <person name="Lapidus A."/>
            <person name="Cheng J.-F."/>
            <person name="Goodwin L."/>
            <person name="Pitluck S."/>
            <person name="Chertkov O."/>
            <person name="Detter J.C."/>
            <person name="Han C."/>
            <person name="Tapia R."/>
            <person name="Land M."/>
            <person name="Hauser L."/>
            <person name="Kyrpides N."/>
            <person name="Ivanova N."/>
            <person name="Mikhailova N."/>
            <person name="Pagani I."/>
            <person name="Cadillo-Quiroz H."/>
            <person name="Imachi H."/>
            <person name="Zinder S."/>
            <person name="Liu W."/>
            <person name="Woyke T."/>
        </authorList>
    </citation>
    <scope>NUCLEOTIDE SEQUENCE [LARGE SCALE GENOMIC DNA]</scope>
    <source>
        <strain evidence="4">AL-21</strain>
    </source>
</reference>
<dbReference type="PANTHER" id="PTHR43000">
    <property type="entry name" value="DTDP-D-GLUCOSE 4,6-DEHYDRATASE-RELATED"/>
    <property type="match status" value="1"/>
</dbReference>
<gene>
    <name evidence="3" type="ordered locus">Metbo_1293</name>
</gene>
<dbReference type="CDD" id="cd05256">
    <property type="entry name" value="UDP_AE_SDR_e"/>
    <property type="match status" value="1"/>
</dbReference>
<organism evidence="3 4">
    <name type="scientific">Methanobacterium lacus (strain AL-21)</name>
    <dbReference type="NCBI Taxonomy" id="877455"/>
    <lineage>
        <taxon>Archaea</taxon>
        <taxon>Methanobacteriati</taxon>
        <taxon>Methanobacteriota</taxon>
        <taxon>Methanomada group</taxon>
        <taxon>Methanobacteria</taxon>
        <taxon>Methanobacteriales</taxon>
        <taxon>Methanobacteriaceae</taxon>
        <taxon>Methanobacterium</taxon>
    </lineage>
</organism>
<dbReference type="GeneID" id="10277744"/>
<evidence type="ECO:0000256" key="1">
    <source>
        <dbReference type="ARBA" id="ARBA00007637"/>
    </source>
</evidence>
<keyword evidence="4" id="KW-1185">Reference proteome</keyword>
<dbReference type="GO" id="GO:0003978">
    <property type="term" value="F:UDP-glucose 4-epimerase activity"/>
    <property type="evidence" value="ECO:0007669"/>
    <property type="project" value="UniProtKB-EC"/>
</dbReference>
<comment type="similarity">
    <text evidence="1">Belongs to the NAD(P)-dependent epimerase/dehydratase family.</text>
</comment>
<protein>
    <submittedName>
        <fullName evidence="3">UDP-glucose 4-epimerase</fullName>
        <ecNumber evidence="3">5.1.3.2</ecNumber>
    </submittedName>
</protein>
<dbReference type="Gene3D" id="3.40.50.720">
    <property type="entry name" value="NAD(P)-binding Rossmann-like Domain"/>
    <property type="match status" value="1"/>
</dbReference>
<dbReference type="AlphaFoldDB" id="F0T715"/>
<dbReference type="EC" id="5.1.3.2" evidence="3"/>
<dbReference type="eggNOG" id="arCOG01369">
    <property type="taxonomic scope" value="Archaea"/>
</dbReference>
<dbReference type="Gene3D" id="3.90.25.10">
    <property type="entry name" value="UDP-galactose 4-epimerase, domain 1"/>
    <property type="match status" value="1"/>
</dbReference>
<dbReference type="Proteomes" id="UP000007490">
    <property type="component" value="Chromosome"/>
</dbReference>
<sequence>MKNKKIVVTGGLGFIGSHLVEKFVDNNEVVIVDNQSTGTIENIKELDISRIDTNFGSINDLNLEEIFEGTDYVFHLAAVTSVPQSVEDPVKSNEVNITGTLKVLEAARKTDVKKLVFSSSSAVYGETEVLPISEEVPINPLSPYAVSKATAELYCNVYSEIYDLPTTCLRYFNVFGPKQDPNSQYAAVIPIFINKLLKNERPTIYGDGEQTRDFVSVERVVEANELAAKSGETGVFNIGLGKSTSINQLFELVKECVKKDMEPVYEPARSGEIKHSVADVSKAKAIGFNPEAEYQQDLIKTIDSIAYNMFNK</sequence>
<dbReference type="RefSeq" id="WP_013644886.1">
    <property type="nucleotide sequence ID" value="NC_015216.1"/>
</dbReference>
<accession>F0T715</accession>
<reference evidence="3 4" key="2">
    <citation type="journal article" date="2014" name="Int. J. Syst. Evol. Microbiol.">
        <title>Methanobacterium paludis sp. nov. and a novel strain of Methanobacterium lacus isolated from northern peatlands.</title>
        <authorList>
            <person name="Cadillo-Quiroz H."/>
            <person name="Brauer S.L."/>
            <person name="Goodson N."/>
            <person name="Yavitt J.B."/>
            <person name="Zinder S.H."/>
        </authorList>
    </citation>
    <scope>NUCLEOTIDE SEQUENCE [LARGE SCALE GENOMIC DNA]</scope>
    <source>
        <strain evidence="3 4">AL-21</strain>
    </source>
</reference>
<dbReference type="InterPro" id="IPR036291">
    <property type="entry name" value="NAD(P)-bd_dom_sf"/>
</dbReference>
<dbReference type="STRING" id="877455.Metbo_1293"/>
<name>F0T715_METLA</name>
<dbReference type="KEGG" id="mel:Metbo_1293"/>
<feature type="domain" description="NAD-dependent epimerase/dehydratase" evidence="2">
    <location>
        <begin position="6"/>
        <end position="239"/>
    </location>
</feature>
<evidence type="ECO:0000313" key="4">
    <source>
        <dbReference type="Proteomes" id="UP000007490"/>
    </source>
</evidence>
<dbReference type="SUPFAM" id="SSF51735">
    <property type="entry name" value="NAD(P)-binding Rossmann-fold domains"/>
    <property type="match status" value="1"/>
</dbReference>